<evidence type="ECO:0000313" key="2">
    <source>
        <dbReference type="RefSeq" id="XP_015275341.1"/>
    </source>
</evidence>
<name>A0ABM1KNQ4_GEKJA</name>
<protein>
    <submittedName>
        <fullName evidence="2">Melanoregulin</fullName>
    </submittedName>
</protein>
<dbReference type="PANTHER" id="PTHR34340">
    <property type="entry name" value="MELANOREGULIN"/>
    <property type="match status" value="1"/>
</dbReference>
<proteinExistence type="predicted"/>
<dbReference type="Proteomes" id="UP000694871">
    <property type="component" value="Unplaced"/>
</dbReference>
<organism evidence="1 2">
    <name type="scientific">Gekko japonicus</name>
    <name type="common">Schlegel's Japanese gecko</name>
    <dbReference type="NCBI Taxonomy" id="146911"/>
    <lineage>
        <taxon>Eukaryota</taxon>
        <taxon>Metazoa</taxon>
        <taxon>Chordata</taxon>
        <taxon>Craniata</taxon>
        <taxon>Vertebrata</taxon>
        <taxon>Euteleostomi</taxon>
        <taxon>Lepidosauria</taxon>
        <taxon>Squamata</taxon>
        <taxon>Bifurcata</taxon>
        <taxon>Gekkota</taxon>
        <taxon>Gekkonidae</taxon>
        <taxon>Gekkoninae</taxon>
        <taxon>Gekko</taxon>
    </lineage>
</organism>
<accession>A0ABM1KNQ4</accession>
<dbReference type="GeneID" id="107117699"/>
<evidence type="ECO:0000313" key="1">
    <source>
        <dbReference type="Proteomes" id="UP000694871"/>
    </source>
</evidence>
<sequence length="243" mass="27772">MEFWYKVCCCCCHREEELEKNPLVVGDTLQYFNKLQKRRRSEAINLWSEPADSTHMERDDDHELYMLLQKRSKMRRGSEGYRRVSVDISAHRQIRRKVKDRWKQVLEALGFKAEADGLLAITSSTSYESLRNPQDARRLLNALAERTTIFDRHRGGPPERYLFILDRLLLLDVGEDFLSAARTASSSSIAGFSQVLLHIKIHFDFATSEKFNGSSELAEDALVPEVTRDCGATGEDQAGNTGI</sequence>
<dbReference type="RefSeq" id="XP_015275341.1">
    <property type="nucleotide sequence ID" value="XM_015419855.1"/>
</dbReference>
<dbReference type="PANTHER" id="PTHR34340:SF1">
    <property type="entry name" value="MELANOREGULIN"/>
    <property type="match status" value="1"/>
</dbReference>
<dbReference type="InterPro" id="IPR031638">
    <property type="entry name" value="Melanoregulin"/>
</dbReference>
<keyword evidence="1" id="KW-1185">Reference proteome</keyword>
<reference evidence="2" key="1">
    <citation type="submission" date="2025-08" db="UniProtKB">
        <authorList>
            <consortium name="RefSeq"/>
        </authorList>
    </citation>
    <scope>IDENTIFICATION</scope>
</reference>
<dbReference type="Pfam" id="PF15812">
    <property type="entry name" value="MREG"/>
    <property type="match status" value="1"/>
</dbReference>
<gene>
    <name evidence="2" type="primary">MREG</name>
</gene>